<organism evidence="1">
    <name type="scientific">Podoviridae sp. ct8Lf7</name>
    <dbReference type="NCBI Taxonomy" id="2827723"/>
    <lineage>
        <taxon>Viruses</taxon>
        <taxon>Duplodnaviria</taxon>
        <taxon>Heunggongvirae</taxon>
        <taxon>Uroviricota</taxon>
        <taxon>Caudoviricetes</taxon>
    </lineage>
</organism>
<sequence>MNRGEIYLRKNRGAERLNYNSCSLLLTIYRIG</sequence>
<name>A0A8S5S158_9CAUD</name>
<reference evidence="1" key="1">
    <citation type="journal article" date="2021" name="Proc. Natl. Acad. Sci. U.S.A.">
        <title>A Catalog of Tens of Thousands of Viruses from Human Metagenomes Reveals Hidden Associations with Chronic Diseases.</title>
        <authorList>
            <person name="Tisza M.J."/>
            <person name="Buck C.B."/>
        </authorList>
    </citation>
    <scope>NUCLEOTIDE SEQUENCE</scope>
    <source>
        <strain evidence="1">Ct8Lf7</strain>
    </source>
</reference>
<proteinExistence type="predicted"/>
<dbReference type="EMBL" id="BK032511">
    <property type="protein sequence ID" value="DAF44632.1"/>
    <property type="molecule type" value="Genomic_DNA"/>
</dbReference>
<accession>A0A8S5S158</accession>
<evidence type="ECO:0000313" key="1">
    <source>
        <dbReference type="EMBL" id="DAF44632.1"/>
    </source>
</evidence>
<protein>
    <submittedName>
        <fullName evidence="1">Uncharacterized protein</fullName>
    </submittedName>
</protein>